<evidence type="ECO:0000313" key="3">
    <source>
        <dbReference type="Proteomes" id="UP001524642"/>
    </source>
</evidence>
<keyword evidence="3" id="KW-1185">Reference proteome</keyword>
<reference evidence="2 3" key="1">
    <citation type="submission" date="2022-06" db="EMBL/GenBank/DDBJ databases">
        <title>Roseomonas CN29.</title>
        <authorList>
            <person name="Cheng Y."/>
            <person name="He X."/>
        </authorList>
    </citation>
    <scope>NUCLEOTIDE SEQUENCE [LARGE SCALE GENOMIC DNA]</scope>
    <source>
        <strain evidence="2 3">CN29</strain>
    </source>
</reference>
<evidence type="ECO:0000256" key="1">
    <source>
        <dbReference type="ARBA" id="ARBA00022729"/>
    </source>
</evidence>
<name>A0ABT1X8R1_9PROT</name>
<dbReference type="InterPro" id="IPR038404">
    <property type="entry name" value="TRAP_DctP_sf"/>
</dbReference>
<keyword evidence="1" id="KW-0732">Signal</keyword>
<protein>
    <submittedName>
        <fullName evidence="2">TRAP transporter substrate-binding protein</fullName>
    </submittedName>
</protein>
<dbReference type="SUPFAM" id="SSF53850">
    <property type="entry name" value="Periplasmic binding protein-like II"/>
    <property type="match status" value="1"/>
</dbReference>
<comment type="caution">
    <text evidence="2">The sequence shown here is derived from an EMBL/GenBank/DDBJ whole genome shotgun (WGS) entry which is preliminary data.</text>
</comment>
<evidence type="ECO:0000313" key="2">
    <source>
        <dbReference type="EMBL" id="MCR0983778.1"/>
    </source>
</evidence>
<dbReference type="Proteomes" id="UP001524642">
    <property type="component" value="Unassembled WGS sequence"/>
</dbReference>
<dbReference type="PANTHER" id="PTHR33376">
    <property type="match status" value="1"/>
</dbReference>
<dbReference type="EMBL" id="JANJOU010000016">
    <property type="protein sequence ID" value="MCR0983778.1"/>
    <property type="molecule type" value="Genomic_DNA"/>
</dbReference>
<dbReference type="InterPro" id="IPR018389">
    <property type="entry name" value="DctP_fam"/>
</dbReference>
<dbReference type="Gene3D" id="3.40.190.170">
    <property type="entry name" value="Bacterial extracellular solute-binding protein, family 7"/>
    <property type="match status" value="1"/>
</dbReference>
<organism evidence="2 3">
    <name type="scientific">Roseomonas populi</name>
    <dbReference type="NCBI Taxonomy" id="3121582"/>
    <lineage>
        <taxon>Bacteria</taxon>
        <taxon>Pseudomonadati</taxon>
        <taxon>Pseudomonadota</taxon>
        <taxon>Alphaproteobacteria</taxon>
        <taxon>Acetobacterales</taxon>
        <taxon>Roseomonadaceae</taxon>
        <taxon>Roseomonas</taxon>
    </lineage>
</organism>
<dbReference type="Pfam" id="PF03480">
    <property type="entry name" value="DctP"/>
    <property type="match status" value="1"/>
</dbReference>
<dbReference type="CDD" id="cd13603">
    <property type="entry name" value="PBP2_TRAP_Siap_TeaA_like"/>
    <property type="match status" value="1"/>
</dbReference>
<sequence length="359" mass="39333">MPLSAQPRRGTHNLCHRSEEWGALIQKITRRGVIAAAGPLIARPALAQAAPIVMKIGTATINDSQHQWMRLFAETVQARSNGAIKVELYPTSQLGSIPRMIEGTQFNSIQAFVGPPEFLSGVDSRFELLGAPGVFTDISHAHRAMHVPEFHRAFLDIGLGKGLRGIGLFINAPTCFNTRNRIDRLADFEGRKIRVLASPVQTEQLRRLKATAVPMSLGEVLPALQQGTIDGVMSAMPVLTALRFYDAAKFLVETNQAAVTVVTVVSKIWYDGLPPALRTVVDEAGRKADDDVFPWALDFIAQQRKVWTEAGGTITSLPPEDQARLVELMRPIGQEVTARRRDQATLYEAMLRAAAATRG</sequence>
<dbReference type="RefSeq" id="WP_257717444.1">
    <property type="nucleotide sequence ID" value="NZ_JANJOU010000016.1"/>
</dbReference>
<dbReference type="NCBIfam" id="NF037995">
    <property type="entry name" value="TRAP_S1"/>
    <property type="match status" value="1"/>
</dbReference>
<gene>
    <name evidence="2" type="ORF">NRP21_17120</name>
</gene>
<dbReference type="PANTHER" id="PTHR33376:SF5">
    <property type="entry name" value="EXTRACYTOPLASMIC SOLUTE RECEPTOR PROTEIN"/>
    <property type="match status" value="1"/>
</dbReference>
<proteinExistence type="predicted"/>
<accession>A0ABT1X8R1</accession>